<sequence length="90" mass="10283">MTWYLPSMQNLGKDEGTSFAFDLYAPRRHFQHDLISYLKLKRFSSYIGIALLTITGNLDTALDLNYHLGCLVDDLWASELSISNLIPSDR</sequence>
<gene>
    <name evidence="1" type="ORF">Tci_859065</name>
</gene>
<reference evidence="1" key="1">
    <citation type="journal article" date="2019" name="Sci. Rep.">
        <title>Draft genome of Tanacetum cinerariifolium, the natural source of mosquito coil.</title>
        <authorList>
            <person name="Yamashiro T."/>
            <person name="Shiraishi A."/>
            <person name="Satake H."/>
            <person name="Nakayama K."/>
        </authorList>
    </citation>
    <scope>NUCLEOTIDE SEQUENCE</scope>
</reference>
<organism evidence="1">
    <name type="scientific">Tanacetum cinerariifolium</name>
    <name type="common">Dalmatian daisy</name>
    <name type="synonym">Chrysanthemum cinerariifolium</name>
    <dbReference type="NCBI Taxonomy" id="118510"/>
    <lineage>
        <taxon>Eukaryota</taxon>
        <taxon>Viridiplantae</taxon>
        <taxon>Streptophyta</taxon>
        <taxon>Embryophyta</taxon>
        <taxon>Tracheophyta</taxon>
        <taxon>Spermatophyta</taxon>
        <taxon>Magnoliopsida</taxon>
        <taxon>eudicotyledons</taxon>
        <taxon>Gunneridae</taxon>
        <taxon>Pentapetalae</taxon>
        <taxon>asterids</taxon>
        <taxon>campanulids</taxon>
        <taxon>Asterales</taxon>
        <taxon>Asteraceae</taxon>
        <taxon>Asteroideae</taxon>
        <taxon>Anthemideae</taxon>
        <taxon>Anthemidinae</taxon>
        <taxon>Tanacetum</taxon>
    </lineage>
</organism>
<proteinExistence type="predicted"/>
<dbReference type="EMBL" id="BKCJ011108622">
    <property type="protein sequence ID" value="GFC87095.1"/>
    <property type="molecule type" value="Genomic_DNA"/>
</dbReference>
<protein>
    <submittedName>
        <fullName evidence="1">Uncharacterized protein</fullName>
    </submittedName>
</protein>
<comment type="caution">
    <text evidence="1">The sequence shown here is derived from an EMBL/GenBank/DDBJ whole genome shotgun (WGS) entry which is preliminary data.</text>
</comment>
<evidence type="ECO:0000313" key="1">
    <source>
        <dbReference type="EMBL" id="GFC87095.1"/>
    </source>
</evidence>
<name>A0A699RM45_TANCI</name>
<accession>A0A699RM45</accession>
<dbReference type="AlphaFoldDB" id="A0A699RM45"/>